<proteinExistence type="inferred from homology"/>
<reference evidence="8" key="2">
    <citation type="submission" date="2020-06" db="EMBL/GenBank/DDBJ databases">
        <authorList>
            <person name="Sheffer M."/>
        </authorList>
    </citation>
    <scope>NUCLEOTIDE SEQUENCE</scope>
</reference>
<keyword evidence="3" id="KW-1003">Cell membrane</keyword>
<dbReference type="NCBIfam" id="TIGR01013">
    <property type="entry name" value="2a58"/>
    <property type="match status" value="1"/>
</dbReference>
<evidence type="ECO:0000256" key="3">
    <source>
        <dbReference type="ARBA" id="ARBA00022475"/>
    </source>
</evidence>
<organism evidence="8 9">
    <name type="scientific">Argiope bruennichi</name>
    <name type="common">Wasp spider</name>
    <name type="synonym">Aranea bruennichi</name>
    <dbReference type="NCBI Taxonomy" id="94029"/>
    <lineage>
        <taxon>Eukaryota</taxon>
        <taxon>Metazoa</taxon>
        <taxon>Ecdysozoa</taxon>
        <taxon>Arthropoda</taxon>
        <taxon>Chelicerata</taxon>
        <taxon>Arachnida</taxon>
        <taxon>Araneae</taxon>
        <taxon>Araneomorphae</taxon>
        <taxon>Entelegynae</taxon>
        <taxon>Araneoidea</taxon>
        <taxon>Araneidae</taxon>
        <taxon>Argiope</taxon>
    </lineage>
</organism>
<feature type="transmembrane region" description="Helical" evidence="7">
    <location>
        <begin position="340"/>
        <end position="360"/>
    </location>
</feature>
<dbReference type="InterPro" id="IPR003841">
    <property type="entry name" value="Na/Pi_transpt"/>
</dbReference>
<keyword evidence="9" id="KW-1185">Reference proteome</keyword>
<dbReference type="AlphaFoldDB" id="A0A8T0FLI5"/>
<dbReference type="Proteomes" id="UP000807504">
    <property type="component" value="Unassembled WGS sequence"/>
</dbReference>
<name>A0A8T0FLI5_ARGBR</name>
<comment type="similarity">
    <text evidence="2">Belongs to the SLC34A transporter family.</text>
</comment>
<feature type="transmembrane region" description="Helical" evidence="7">
    <location>
        <begin position="216"/>
        <end position="238"/>
    </location>
</feature>
<evidence type="ECO:0000256" key="2">
    <source>
        <dbReference type="ARBA" id="ARBA00005808"/>
    </source>
</evidence>
<evidence type="ECO:0000256" key="6">
    <source>
        <dbReference type="ARBA" id="ARBA00023136"/>
    </source>
</evidence>
<dbReference type="Pfam" id="PF02690">
    <property type="entry name" value="Na_Pi_cotrans"/>
    <property type="match status" value="2"/>
</dbReference>
<dbReference type="EMBL" id="JABXBU010000011">
    <property type="protein sequence ID" value="KAF8791245.1"/>
    <property type="molecule type" value="Genomic_DNA"/>
</dbReference>
<feature type="transmembrane region" description="Helical" evidence="7">
    <location>
        <begin position="408"/>
        <end position="429"/>
    </location>
</feature>
<feature type="transmembrane region" description="Helical" evidence="7">
    <location>
        <begin position="381"/>
        <end position="402"/>
    </location>
</feature>
<sequence>MCSLDLLSTSFRLVCGGQAGRIFHEGELLHNPIVGLMLGVLATVLVQSSSTSTSVIVTMVGTHLINVRDAVPIIMGTNIGTSITNTVVSLCHSFDGEEFHRAFAGATVHDMFNWLVVIVLLPLEVATGYLEKLTGAIMGSGEWFHTDGGVQKQGFVQTITKPVTLLIVQVDKKILEKIASGQLNETEKISLLKVCSQNGTKRPCGYLLENIAGSDFILGLCLLIVSLLLLCGCLVTLAKVLHSCMGGPVASQLRHIINIEPPWPYHLLTGWVAMALGCALTVLVQSSSVFTSALTPLAGMGLVSLERLYPLTLGSNLGSTATGLLAAFAAPPATIKDTLQIAFCQLFFNLSGIILFYLIPATRLPIMLAKMLGEMSSRYRWFSLLYLLVMFLLLPSFVLGLSVAGPQVFAGVGGPLLVLIVIIGVINVLQRKRPSLLPLKLRDWSFLPEWMHSLDPLDRVIGHICCCPQSERQDSSVPDVIPNQIEMDILQPVSASFPVFTLNSSSVSDPHTLNGVGNSFPERF</sequence>
<feature type="transmembrane region" description="Helical" evidence="7">
    <location>
        <begin position="308"/>
        <end position="328"/>
    </location>
</feature>
<evidence type="ECO:0000256" key="4">
    <source>
        <dbReference type="ARBA" id="ARBA00022692"/>
    </source>
</evidence>
<evidence type="ECO:0000256" key="1">
    <source>
        <dbReference type="ARBA" id="ARBA00004424"/>
    </source>
</evidence>
<comment type="subcellular location">
    <subcellularLocation>
        <location evidence="1">Apical cell membrane</location>
        <topology evidence="1">Multi-pass membrane protein</topology>
    </subcellularLocation>
</comment>
<dbReference type="PANTHER" id="PTHR10010">
    <property type="entry name" value="SOLUTE CARRIER FAMILY 34 SODIUM PHOSPHATE , MEMBER 2-RELATED"/>
    <property type="match status" value="1"/>
</dbReference>
<accession>A0A8T0FLI5</accession>
<gene>
    <name evidence="8" type="ORF">HNY73_006139</name>
</gene>
<feature type="transmembrane region" description="Helical" evidence="7">
    <location>
        <begin position="271"/>
        <end position="296"/>
    </location>
</feature>
<dbReference type="GO" id="GO:0005436">
    <property type="term" value="F:sodium:phosphate symporter activity"/>
    <property type="evidence" value="ECO:0007669"/>
    <property type="project" value="InterPro"/>
</dbReference>
<reference evidence="8" key="1">
    <citation type="journal article" date="2020" name="bioRxiv">
        <title>Chromosome-level reference genome of the European wasp spider Argiope bruennichi: a resource for studies on range expansion and evolutionary adaptation.</title>
        <authorList>
            <person name="Sheffer M.M."/>
            <person name="Hoppe A."/>
            <person name="Krehenwinkel H."/>
            <person name="Uhl G."/>
            <person name="Kuss A.W."/>
            <person name="Jensen L."/>
            <person name="Jensen C."/>
            <person name="Gillespie R.G."/>
            <person name="Hoff K.J."/>
            <person name="Prost S."/>
        </authorList>
    </citation>
    <scope>NUCLEOTIDE SEQUENCE</scope>
</reference>
<dbReference type="GO" id="GO:0016324">
    <property type="term" value="C:apical plasma membrane"/>
    <property type="evidence" value="ECO:0007669"/>
    <property type="project" value="UniProtKB-SubCell"/>
</dbReference>
<keyword evidence="5 7" id="KW-1133">Transmembrane helix</keyword>
<dbReference type="PANTHER" id="PTHR10010:SF46">
    <property type="entry name" value="SODIUM-DEPENDENT PHOSPHATE TRANSPORT PROTEIN 2B"/>
    <property type="match status" value="1"/>
</dbReference>
<evidence type="ECO:0000256" key="5">
    <source>
        <dbReference type="ARBA" id="ARBA00022989"/>
    </source>
</evidence>
<keyword evidence="6 7" id="KW-0472">Membrane</keyword>
<evidence type="ECO:0000256" key="7">
    <source>
        <dbReference type="SAM" id="Phobius"/>
    </source>
</evidence>
<comment type="caution">
    <text evidence="8">The sequence shown here is derived from an EMBL/GenBank/DDBJ whole genome shotgun (WGS) entry which is preliminary data.</text>
</comment>
<keyword evidence="4 7" id="KW-0812">Transmembrane</keyword>
<evidence type="ECO:0000313" key="8">
    <source>
        <dbReference type="EMBL" id="KAF8791245.1"/>
    </source>
</evidence>
<evidence type="ECO:0000313" key="9">
    <source>
        <dbReference type="Proteomes" id="UP000807504"/>
    </source>
</evidence>
<protein>
    <submittedName>
        <fullName evidence="8">Sodium-dependent phosphate transport protein like</fullName>
    </submittedName>
</protein>
<dbReference type="GO" id="GO:0044341">
    <property type="term" value="P:sodium-dependent phosphate transport"/>
    <property type="evidence" value="ECO:0007669"/>
    <property type="project" value="InterPro"/>
</dbReference>